<dbReference type="Proteomes" id="UP000177982">
    <property type="component" value="Unassembled WGS sequence"/>
</dbReference>
<dbReference type="InterPro" id="IPR004532">
    <property type="entry name" value="Phe-tRNA-ligase_IIc_bsu_bact"/>
</dbReference>
<evidence type="ECO:0000256" key="9">
    <source>
        <dbReference type="ARBA" id="ARBA00023146"/>
    </source>
</evidence>
<dbReference type="Pfam" id="PF03484">
    <property type="entry name" value="B5"/>
    <property type="match status" value="1"/>
</dbReference>
<organism evidence="14 15">
    <name type="scientific">Candidatus Sungbacteria bacterium RIFCSPLOWO2_01_FULL_47_10</name>
    <dbReference type="NCBI Taxonomy" id="1802276"/>
    <lineage>
        <taxon>Bacteria</taxon>
        <taxon>Candidatus Sungiibacteriota</taxon>
    </lineage>
</organism>
<protein>
    <recommendedName>
        <fullName evidence="11">Phenylalanine--tRNA ligase beta subunit</fullName>
        <ecNumber evidence="11">6.1.1.20</ecNumber>
    </recommendedName>
    <alternativeName>
        <fullName evidence="11">Phenylalanyl-tRNA synthetase beta subunit</fullName>
        <shortName evidence="11">PheRS</shortName>
    </alternativeName>
</protein>
<feature type="domain" description="B5" evidence="13">
    <location>
        <begin position="310"/>
        <end position="386"/>
    </location>
</feature>
<keyword evidence="5 11" id="KW-0547">Nucleotide-binding</keyword>
<dbReference type="GO" id="GO:0003723">
    <property type="term" value="F:RNA binding"/>
    <property type="evidence" value="ECO:0007669"/>
    <property type="project" value="InterPro"/>
</dbReference>
<evidence type="ECO:0000256" key="4">
    <source>
        <dbReference type="ARBA" id="ARBA00022723"/>
    </source>
</evidence>
<proteinExistence type="inferred from homology"/>
<evidence type="ECO:0000259" key="12">
    <source>
        <dbReference type="PROSITE" id="PS51447"/>
    </source>
</evidence>
<dbReference type="EC" id="6.1.1.20" evidence="11"/>
<dbReference type="GO" id="GO:0000287">
    <property type="term" value="F:magnesium ion binding"/>
    <property type="evidence" value="ECO:0007669"/>
    <property type="project" value="UniProtKB-UniRule"/>
</dbReference>
<comment type="subcellular location">
    <subcellularLocation>
        <location evidence="11">Cytoplasm</location>
    </subcellularLocation>
</comment>
<evidence type="ECO:0000256" key="11">
    <source>
        <dbReference type="HAMAP-Rule" id="MF_00283"/>
    </source>
</evidence>
<dbReference type="Pfam" id="PF03483">
    <property type="entry name" value="B3_4"/>
    <property type="match status" value="1"/>
</dbReference>
<dbReference type="EMBL" id="MHQO01000077">
    <property type="protein sequence ID" value="OHA04482.1"/>
    <property type="molecule type" value="Genomic_DNA"/>
</dbReference>
<dbReference type="GO" id="GO:0009328">
    <property type="term" value="C:phenylalanine-tRNA ligase complex"/>
    <property type="evidence" value="ECO:0007669"/>
    <property type="project" value="TreeGrafter"/>
</dbReference>
<dbReference type="Gene3D" id="3.30.930.10">
    <property type="entry name" value="Bira Bifunctional Protein, Domain 2"/>
    <property type="match status" value="1"/>
</dbReference>
<keyword evidence="4 11" id="KW-0479">Metal-binding</keyword>
<dbReference type="GO" id="GO:0004826">
    <property type="term" value="F:phenylalanine-tRNA ligase activity"/>
    <property type="evidence" value="ECO:0007669"/>
    <property type="project" value="UniProtKB-UniRule"/>
</dbReference>
<dbReference type="SMART" id="SM00874">
    <property type="entry name" value="B5"/>
    <property type="match status" value="1"/>
</dbReference>
<evidence type="ECO:0000259" key="13">
    <source>
        <dbReference type="PROSITE" id="PS51483"/>
    </source>
</evidence>
<keyword evidence="6 11" id="KW-0067">ATP-binding</keyword>
<dbReference type="GO" id="GO:0005524">
    <property type="term" value="F:ATP binding"/>
    <property type="evidence" value="ECO:0007669"/>
    <property type="project" value="UniProtKB-UniRule"/>
</dbReference>
<dbReference type="InterPro" id="IPR045060">
    <property type="entry name" value="Phe-tRNA-ligase_IIc_bsu"/>
</dbReference>
<comment type="similarity">
    <text evidence="1 11">Belongs to the phenylalanyl-tRNA synthetase beta subunit family. Type 1 subfamily.</text>
</comment>
<dbReference type="InterPro" id="IPR009061">
    <property type="entry name" value="DNA-bd_dom_put_sf"/>
</dbReference>
<accession>A0A1G2L156</accession>
<keyword evidence="3 11" id="KW-0436">Ligase</keyword>
<dbReference type="InterPro" id="IPR020825">
    <property type="entry name" value="Phe-tRNA_synthase-like_B3/B4"/>
</dbReference>
<evidence type="ECO:0000256" key="5">
    <source>
        <dbReference type="ARBA" id="ARBA00022741"/>
    </source>
</evidence>
<evidence type="ECO:0000313" key="15">
    <source>
        <dbReference type="Proteomes" id="UP000177982"/>
    </source>
</evidence>
<keyword evidence="8 11" id="KW-0648">Protein biosynthesis</keyword>
<dbReference type="Pfam" id="PF17759">
    <property type="entry name" value="tRNA_synthFbeta"/>
    <property type="match status" value="1"/>
</dbReference>
<dbReference type="SUPFAM" id="SSF54991">
    <property type="entry name" value="Anticodon-binding domain of PheRS"/>
    <property type="match status" value="1"/>
</dbReference>
<reference evidence="14 15" key="1">
    <citation type="journal article" date="2016" name="Nat. Commun.">
        <title>Thousands of microbial genomes shed light on interconnected biogeochemical processes in an aquifer system.</title>
        <authorList>
            <person name="Anantharaman K."/>
            <person name="Brown C.T."/>
            <person name="Hug L.A."/>
            <person name="Sharon I."/>
            <person name="Castelle C.J."/>
            <person name="Probst A.J."/>
            <person name="Thomas B.C."/>
            <person name="Singh A."/>
            <person name="Wilkins M.J."/>
            <person name="Karaoz U."/>
            <person name="Brodie E.L."/>
            <person name="Williams K.H."/>
            <person name="Hubbard S.S."/>
            <person name="Banfield J.F."/>
        </authorList>
    </citation>
    <scope>NUCLEOTIDE SEQUENCE [LARGE SCALE GENOMIC DNA]</scope>
</reference>
<feature type="binding site" evidence="11">
    <location>
        <position position="374"/>
    </location>
    <ligand>
        <name>Mg(2+)</name>
        <dbReference type="ChEBI" id="CHEBI:18420"/>
        <note>shared with alpha subunit</note>
    </ligand>
</feature>
<evidence type="ECO:0000256" key="3">
    <source>
        <dbReference type="ARBA" id="ARBA00022598"/>
    </source>
</evidence>
<keyword evidence="9 11" id="KW-0030">Aminoacyl-tRNA synthetase</keyword>
<dbReference type="PROSITE" id="PS51483">
    <property type="entry name" value="B5"/>
    <property type="match status" value="1"/>
</dbReference>
<feature type="binding site" evidence="11">
    <location>
        <position position="364"/>
    </location>
    <ligand>
        <name>Mg(2+)</name>
        <dbReference type="ChEBI" id="CHEBI:18420"/>
        <note>shared with alpha subunit</note>
    </ligand>
</feature>
<feature type="binding site" evidence="11">
    <location>
        <position position="373"/>
    </location>
    <ligand>
        <name>Mg(2+)</name>
        <dbReference type="ChEBI" id="CHEBI:18420"/>
        <note>shared with alpha subunit</note>
    </ligand>
</feature>
<dbReference type="PANTHER" id="PTHR10947">
    <property type="entry name" value="PHENYLALANYL-TRNA SYNTHETASE BETA CHAIN AND LEUCINE-RICH REPEAT-CONTAINING PROTEIN 47"/>
    <property type="match status" value="1"/>
</dbReference>
<comment type="subunit">
    <text evidence="2 11">Tetramer of two alpha and two beta subunits.</text>
</comment>
<comment type="cofactor">
    <cofactor evidence="11">
        <name>Mg(2+)</name>
        <dbReference type="ChEBI" id="CHEBI:18420"/>
    </cofactor>
    <text evidence="11">Binds 2 magnesium ions per tetramer.</text>
</comment>
<dbReference type="InterPro" id="IPR036690">
    <property type="entry name" value="Fdx_antiC-bd_sf"/>
</dbReference>
<dbReference type="GO" id="GO:0006432">
    <property type="term" value="P:phenylalanyl-tRNA aminoacylation"/>
    <property type="evidence" value="ECO:0007669"/>
    <property type="project" value="UniProtKB-UniRule"/>
</dbReference>
<gene>
    <name evidence="11" type="primary">pheT</name>
    <name evidence="14" type="ORF">A2934_00805</name>
</gene>
<dbReference type="Gene3D" id="3.30.70.380">
    <property type="entry name" value="Ferrodoxin-fold anticodon-binding domain"/>
    <property type="match status" value="1"/>
</dbReference>
<dbReference type="SMART" id="SM00873">
    <property type="entry name" value="B3_4"/>
    <property type="match status" value="1"/>
</dbReference>
<evidence type="ECO:0000313" key="14">
    <source>
        <dbReference type="EMBL" id="OHA04482.1"/>
    </source>
</evidence>
<dbReference type="Pfam" id="PF03147">
    <property type="entry name" value="FDX-ACB"/>
    <property type="match status" value="1"/>
</dbReference>
<evidence type="ECO:0000256" key="10">
    <source>
        <dbReference type="ARBA" id="ARBA00049255"/>
    </source>
</evidence>
<dbReference type="InterPro" id="IPR041616">
    <property type="entry name" value="PheRS_beta_core"/>
</dbReference>
<dbReference type="SUPFAM" id="SSF46955">
    <property type="entry name" value="Putative DNA-binding domain"/>
    <property type="match status" value="2"/>
</dbReference>
<dbReference type="HAMAP" id="MF_00283">
    <property type="entry name" value="Phe_tRNA_synth_beta1"/>
    <property type="match status" value="1"/>
</dbReference>
<dbReference type="NCBIfam" id="TIGR00472">
    <property type="entry name" value="pheT_bact"/>
    <property type="match status" value="1"/>
</dbReference>
<keyword evidence="11" id="KW-0963">Cytoplasm</keyword>
<feature type="domain" description="FDX-ACB" evidence="12">
    <location>
        <begin position="617"/>
        <end position="710"/>
    </location>
</feature>
<dbReference type="InterPro" id="IPR005147">
    <property type="entry name" value="tRNA_synthase_B5-dom"/>
</dbReference>
<feature type="binding site" evidence="11">
    <location>
        <position position="370"/>
    </location>
    <ligand>
        <name>Mg(2+)</name>
        <dbReference type="ChEBI" id="CHEBI:18420"/>
        <note>shared with alpha subunit</note>
    </ligand>
</feature>
<dbReference type="Gene3D" id="3.50.40.10">
    <property type="entry name" value="Phenylalanyl-trna Synthetase, Chain B, domain 3"/>
    <property type="match status" value="1"/>
</dbReference>
<dbReference type="SMART" id="SM00896">
    <property type="entry name" value="FDX-ACB"/>
    <property type="match status" value="1"/>
</dbReference>
<keyword evidence="7 11" id="KW-0460">Magnesium</keyword>
<evidence type="ECO:0000256" key="7">
    <source>
        <dbReference type="ARBA" id="ARBA00022842"/>
    </source>
</evidence>
<dbReference type="Gene3D" id="3.30.56.10">
    <property type="match status" value="2"/>
</dbReference>
<comment type="catalytic activity">
    <reaction evidence="10 11">
        <text>tRNA(Phe) + L-phenylalanine + ATP = L-phenylalanyl-tRNA(Phe) + AMP + diphosphate + H(+)</text>
        <dbReference type="Rhea" id="RHEA:19413"/>
        <dbReference type="Rhea" id="RHEA-COMP:9668"/>
        <dbReference type="Rhea" id="RHEA-COMP:9699"/>
        <dbReference type="ChEBI" id="CHEBI:15378"/>
        <dbReference type="ChEBI" id="CHEBI:30616"/>
        <dbReference type="ChEBI" id="CHEBI:33019"/>
        <dbReference type="ChEBI" id="CHEBI:58095"/>
        <dbReference type="ChEBI" id="CHEBI:78442"/>
        <dbReference type="ChEBI" id="CHEBI:78531"/>
        <dbReference type="ChEBI" id="CHEBI:456215"/>
        <dbReference type="EC" id="6.1.1.20"/>
    </reaction>
</comment>
<dbReference type="InterPro" id="IPR005121">
    <property type="entry name" value="Fdx_antiC-bd"/>
</dbReference>
<comment type="caution">
    <text evidence="14">The sequence shown here is derived from an EMBL/GenBank/DDBJ whole genome shotgun (WGS) entry which is preliminary data.</text>
</comment>
<dbReference type="AlphaFoldDB" id="A0A1G2L156"/>
<sequence length="711" mass="80469">MKFSYNWLKEFVPFRESPEKLAELLTLRSFEVESVEKVHGDWLLNVALLPNRIPDASGHIGIAKEIAAVGNYKVKEKVLETKKYSSGIARQMLDVQIEKGADCARYVALVIDGVRVKESPEWMKKRLELLGLQSINNLVDAANFIMLETGQPLHVFDYSKLDLNNNENRKREFQISKFQIQNKLKTIVVRRAKKGEKILALDDKEYALSPEILVIADSKNPAAIAGIKGGKDSGVSSETRTIVLEAANFDPAAIRGGSKILGIKTDASYRFEHGIDPNLSDFAMRRLADLILRLSGGESKGMIDVYPKKVEPTKRAFRIEYANRLIGEDIPREFYLRSLTNLGMRVEEKNRSELIVEIPTVRRDIVCEEDLIEEAGRLYGYEKISAKLPDGVYVPSEGNSELFLENKIRDIASGFGFTESYAYEFTGDRELEDFEESALLSVELGNPTSPETKYLLRRPLTKYVRQVSENLRHFDSVKLFGIAKSFSLDHVTDQRHGLVERKQLVLAVAEKGESGEGLFYELKGAIDGILEALGITEHIYGDVFEPGKGKDDQGLRMFHPHRAATIRIGDESIGMIGEIRPAVLERMKTKARVTAVQIDIQSLTRLVEDESEYRQISKYPTIIRDVAVIVPFNLKMETVLNVIENAGGEMLVDTDLFDYFYDEDMRHNDKKSLAFHLKFESADRTLTDKEVNAIMEKIVTSLETRDWAVRK</sequence>
<evidence type="ECO:0000256" key="1">
    <source>
        <dbReference type="ARBA" id="ARBA00008653"/>
    </source>
</evidence>
<dbReference type="SUPFAM" id="SSF55681">
    <property type="entry name" value="Class II aaRS and biotin synthetases"/>
    <property type="match status" value="1"/>
</dbReference>
<evidence type="ECO:0000256" key="8">
    <source>
        <dbReference type="ARBA" id="ARBA00022917"/>
    </source>
</evidence>
<dbReference type="InterPro" id="IPR005146">
    <property type="entry name" value="B3/B4_tRNA-bd"/>
</dbReference>
<dbReference type="SUPFAM" id="SSF56037">
    <property type="entry name" value="PheT/TilS domain"/>
    <property type="match status" value="1"/>
</dbReference>
<dbReference type="PANTHER" id="PTHR10947:SF0">
    <property type="entry name" value="PHENYLALANINE--TRNA LIGASE BETA SUBUNIT"/>
    <property type="match status" value="1"/>
</dbReference>
<dbReference type="InterPro" id="IPR045864">
    <property type="entry name" value="aa-tRNA-synth_II/BPL/LPL"/>
</dbReference>
<dbReference type="PROSITE" id="PS51447">
    <property type="entry name" value="FDX_ACB"/>
    <property type="match status" value="1"/>
</dbReference>
<evidence type="ECO:0000256" key="6">
    <source>
        <dbReference type="ARBA" id="ARBA00022840"/>
    </source>
</evidence>
<evidence type="ECO:0000256" key="2">
    <source>
        <dbReference type="ARBA" id="ARBA00011209"/>
    </source>
</evidence>
<name>A0A1G2L156_9BACT</name>